<evidence type="ECO:0000313" key="3">
    <source>
        <dbReference type="Proteomes" id="UP000647585"/>
    </source>
</evidence>
<keyword evidence="3" id="KW-1185">Reference proteome</keyword>
<reference evidence="3" key="1">
    <citation type="journal article" date="2019" name="Int. J. Syst. Evol. Microbiol.">
        <title>The Global Catalogue of Microorganisms (GCM) 10K type strain sequencing project: providing services to taxonomists for standard genome sequencing and annotation.</title>
        <authorList>
            <consortium name="The Broad Institute Genomics Platform"/>
            <consortium name="The Broad Institute Genome Sequencing Center for Infectious Disease"/>
            <person name="Wu L."/>
            <person name="Ma J."/>
        </authorList>
    </citation>
    <scope>NUCLEOTIDE SEQUENCE [LARGE SCALE GENOMIC DNA]</scope>
    <source>
        <strain evidence="3">KCTC 22157</strain>
    </source>
</reference>
<evidence type="ECO:0008006" key="4">
    <source>
        <dbReference type="Google" id="ProtNLM"/>
    </source>
</evidence>
<evidence type="ECO:0000256" key="1">
    <source>
        <dbReference type="SAM" id="Phobius"/>
    </source>
</evidence>
<keyword evidence="1" id="KW-0812">Transmembrane</keyword>
<keyword evidence="1" id="KW-1133">Transmembrane helix</keyword>
<dbReference type="Proteomes" id="UP000647585">
    <property type="component" value="Unassembled WGS sequence"/>
</dbReference>
<feature type="transmembrane region" description="Helical" evidence="1">
    <location>
        <begin position="6"/>
        <end position="28"/>
    </location>
</feature>
<name>A0ABQ2WSP1_9GAMM</name>
<accession>A0ABQ2WSP1</accession>
<protein>
    <recommendedName>
        <fullName evidence="4">Toxin CptA</fullName>
    </recommendedName>
</protein>
<organism evidence="2 3">
    <name type="scientific">Halomonas johnsoniae</name>
    <dbReference type="NCBI Taxonomy" id="502832"/>
    <lineage>
        <taxon>Bacteria</taxon>
        <taxon>Pseudomonadati</taxon>
        <taxon>Pseudomonadota</taxon>
        <taxon>Gammaproteobacteria</taxon>
        <taxon>Oceanospirillales</taxon>
        <taxon>Halomonadaceae</taxon>
        <taxon>Halomonas</taxon>
    </lineage>
</organism>
<comment type="caution">
    <text evidence="2">The sequence shown here is derived from an EMBL/GenBank/DDBJ whole genome shotgun (WGS) entry which is preliminary data.</text>
</comment>
<proteinExistence type="predicted"/>
<sequence length="108" mass="12052">MGCMTLLMLLVSAAWIGVALVVGLVVWWGSRCRQPAGTLQLVHTGQHWAASWLLPTGELGPEQPVCCDYLGPWLVGLRVGSQRIWIWPDSLPASEQRQLRRCLHRPGR</sequence>
<gene>
    <name evidence="2" type="ORF">GCM10007158_32810</name>
</gene>
<dbReference type="EMBL" id="BMXO01000020">
    <property type="protein sequence ID" value="GGW69710.1"/>
    <property type="molecule type" value="Genomic_DNA"/>
</dbReference>
<evidence type="ECO:0000313" key="2">
    <source>
        <dbReference type="EMBL" id="GGW69710.1"/>
    </source>
</evidence>
<keyword evidence="1" id="KW-0472">Membrane</keyword>